<dbReference type="Proteomes" id="UP001236723">
    <property type="component" value="Unassembled WGS sequence"/>
</dbReference>
<gene>
    <name evidence="1" type="ORF">J2R98_002123</name>
</gene>
<evidence type="ECO:0000313" key="1">
    <source>
        <dbReference type="EMBL" id="MDQ0352289.1"/>
    </source>
</evidence>
<organism evidence="1 2">
    <name type="scientific">Alkalibacillus filiformis</name>
    <dbReference type="NCBI Taxonomy" id="200990"/>
    <lineage>
        <taxon>Bacteria</taxon>
        <taxon>Bacillati</taxon>
        <taxon>Bacillota</taxon>
        <taxon>Bacilli</taxon>
        <taxon>Bacillales</taxon>
        <taxon>Bacillaceae</taxon>
        <taxon>Alkalibacillus</taxon>
    </lineage>
</organism>
<name>A0ABU0DV06_9BACI</name>
<evidence type="ECO:0008006" key="3">
    <source>
        <dbReference type="Google" id="ProtNLM"/>
    </source>
</evidence>
<dbReference type="Gene3D" id="1.20.1260.10">
    <property type="match status" value="2"/>
</dbReference>
<protein>
    <recommendedName>
        <fullName evidence="3">DUF3231 family protein</fullName>
    </recommendedName>
</protein>
<keyword evidence="2" id="KW-1185">Reference proteome</keyword>
<reference evidence="1 2" key="1">
    <citation type="submission" date="2023-07" db="EMBL/GenBank/DDBJ databases">
        <title>Genomic Encyclopedia of Type Strains, Phase IV (KMG-IV): sequencing the most valuable type-strain genomes for metagenomic binning, comparative biology and taxonomic classification.</title>
        <authorList>
            <person name="Goeker M."/>
        </authorList>
    </citation>
    <scope>NUCLEOTIDE SEQUENCE [LARGE SCALE GENOMIC DNA]</scope>
    <source>
        <strain evidence="1 2">DSM 15448</strain>
    </source>
</reference>
<comment type="caution">
    <text evidence="1">The sequence shown here is derived from an EMBL/GenBank/DDBJ whole genome shotgun (WGS) entry which is preliminary data.</text>
</comment>
<evidence type="ECO:0000313" key="2">
    <source>
        <dbReference type="Proteomes" id="UP001236723"/>
    </source>
</evidence>
<accession>A0ABU0DV06</accession>
<dbReference type="InterPro" id="IPR021617">
    <property type="entry name" value="DUF3231"/>
</dbReference>
<sequence length="340" mass="38426">MIENQPKLTSSEITGAWTAYMNDSMSKCVLSYLLQHVEDDDIKEVVQFSLDLSTQHIQTLTDLFKSEKLPLPKAFTYENDVNLNAARLYTDQFMLTYINQMARVGLVSYGGFISMSARKDIRSYYMECLQDSSDLYDRSTQTMLDKGIFVRPPYVNYPTSTDFVDSKSYLSGLNPLSQKRPLNTVEISHLFMNVHTNTIGSKLSQSFAQTSSNEKVQKWMSRGKEISQKHIEIFTKNLTNDDITPPNSSDIGVTDSTTPPFSDKLNMFHNALLSSAGIGNYATATAASQRLDLIVNYERLAVEVARYALDGAELMIKNNWLEEPPGTIDKKILTKKKDEH</sequence>
<dbReference type="Pfam" id="PF11553">
    <property type="entry name" value="DUF3231"/>
    <property type="match status" value="2"/>
</dbReference>
<dbReference type="RefSeq" id="WP_307068737.1">
    <property type="nucleotide sequence ID" value="NZ_JAUSUP010000006.1"/>
</dbReference>
<proteinExistence type="predicted"/>
<dbReference type="EMBL" id="JAUSUP010000006">
    <property type="protein sequence ID" value="MDQ0352289.1"/>
    <property type="molecule type" value="Genomic_DNA"/>
</dbReference>
<dbReference type="InterPro" id="IPR012347">
    <property type="entry name" value="Ferritin-like"/>
</dbReference>